<dbReference type="AlphaFoldDB" id="A0A6N9NL24"/>
<accession>A0A6N9NL24</accession>
<name>A0A6N9NL24_9FLAO</name>
<dbReference type="Pfam" id="PF06170">
    <property type="entry name" value="DUF983"/>
    <property type="match status" value="1"/>
</dbReference>
<dbReference type="Proteomes" id="UP000470771">
    <property type="component" value="Unassembled WGS sequence"/>
</dbReference>
<keyword evidence="3" id="KW-1185">Reference proteome</keyword>
<keyword evidence="1" id="KW-0812">Transmembrane</keyword>
<feature type="transmembrane region" description="Helical" evidence="1">
    <location>
        <begin position="56"/>
        <end position="82"/>
    </location>
</feature>
<dbReference type="EMBL" id="WWNE01000008">
    <property type="protein sequence ID" value="NBG66552.1"/>
    <property type="molecule type" value="Genomic_DNA"/>
</dbReference>
<evidence type="ECO:0000256" key="1">
    <source>
        <dbReference type="SAM" id="Phobius"/>
    </source>
</evidence>
<evidence type="ECO:0000313" key="2">
    <source>
        <dbReference type="EMBL" id="NBG66552.1"/>
    </source>
</evidence>
<sequence length="133" mass="15203">MIKKGTKAYSILHRKCPHCHEGEFYEDKNPYNLSTMSPVLKRCPVCDRSLHMETGFYFGAMYVAYSIGVAVMITVWVATLILGLDLSYWTIVFVIAGILILFSPFIYAISKIIWANLFFSYKGVEKTAEELQK</sequence>
<keyword evidence="1" id="KW-1133">Transmembrane helix</keyword>
<proteinExistence type="predicted"/>
<feature type="transmembrane region" description="Helical" evidence="1">
    <location>
        <begin position="88"/>
        <end position="109"/>
    </location>
</feature>
<evidence type="ECO:0000313" key="3">
    <source>
        <dbReference type="Proteomes" id="UP000470771"/>
    </source>
</evidence>
<comment type="caution">
    <text evidence="2">The sequence shown here is derived from an EMBL/GenBank/DDBJ whole genome shotgun (WGS) entry which is preliminary data.</text>
</comment>
<gene>
    <name evidence="2" type="ORF">GQN54_10525</name>
</gene>
<dbReference type="RefSeq" id="WP_160633511.1">
    <property type="nucleotide sequence ID" value="NZ_WWNE01000008.1"/>
</dbReference>
<organism evidence="2 3">
    <name type="scientific">Acidiluteibacter ferrifornacis</name>
    <dbReference type="NCBI Taxonomy" id="2692424"/>
    <lineage>
        <taxon>Bacteria</taxon>
        <taxon>Pseudomonadati</taxon>
        <taxon>Bacteroidota</taxon>
        <taxon>Flavobacteriia</taxon>
        <taxon>Flavobacteriales</taxon>
        <taxon>Cryomorphaceae</taxon>
        <taxon>Acidiluteibacter</taxon>
    </lineage>
</organism>
<dbReference type="InterPro" id="IPR009325">
    <property type="entry name" value="DUF983"/>
</dbReference>
<protein>
    <submittedName>
        <fullName evidence="2">DUF983 domain-containing protein</fullName>
    </submittedName>
</protein>
<reference evidence="2 3" key="1">
    <citation type="submission" date="2019-12" db="EMBL/GenBank/DDBJ databases">
        <authorList>
            <person name="Zhao J."/>
        </authorList>
    </citation>
    <scope>NUCLEOTIDE SEQUENCE [LARGE SCALE GENOMIC DNA]</scope>
    <source>
        <strain evidence="2 3">S-15</strain>
    </source>
</reference>
<keyword evidence="1" id="KW-0472">Membrane</keyword>